<dbReference type="InterPro" id="IPR001507">
    <property type="entry name" value="ZP_dom"/>
</dbReference>
<dbReference type="Proteomes" id="UP001175271">
    <property type="component" value="Unassembled WGS sequence"/>
</dbReference>
<comment type="cofactor">
    <cofactor evidence="1">
        <name>Zn(2+)</name>
        <dbReference type="ChEBI" id="CHEBI:29105"/>
    </cofactor>
</comment>
<dbReference type="EMBL" id="JAUCMV010000005">
    <property type="protein sequence ID" value="KAK0395857.1"/>
    <property type="molecule type" value="Genomic_DNA"/>
</dbReference>
<evidence type="ECO:0000313" key="8">
    <source>
        <dbReference type="Proteomes" id="UP001175271"/>
    </source>
</evidence>
<feature type="transmembrane region" description="Helical" evidence="4">
    <location>
        <begin position="664"/>
        <end position="690"/>
    </location>
</feature>
<keyword evidence="4" id="KW-0472">Membrane</keyword>
<reference evidence="7" key="1">
    <citation type="submission" date="2023-06" db="EMBL/GenBank/DDBJ databases">
        <title>Genomic analysis of the entomopathogenic nematode Steinernema hermaphroditum.</title>
        <authorList>
            <person name="Schwarz E.M."/>
            <person name="Heppert J.K."/>
            <person name="Baniya A."/>
            <person name="Schwartz H.T."/>
            <person name="Tan C.-H."/>
            <person name="Antoshechkin I."/>
            <person name="Sternberg P.W."/>
            <person name="Goodrich-Blair H."/>
            <person name="Dillman A.R."/>
        </authorList>
    </citation>
    <scope>NUCLEOTIDE SEQUENCE</scope>
    <source>
        <strain evidence="7">PS9179</strain>
        <tissue evidence="7">Whole animal</tissue>
    </source>
</reference>
<proteinExistence type="inferred from homology"/>
<dbReference type="SUPFAM" id="SSF53187">
    <property type="entry name" value="Zn-dependent exopeptidases"/>
    <property type="match status" value="1"/>
</dbReference>
<feature type="domain" description="Peptidase M14" evidence="6">
    <location>
        <begin position="146"/>
        <end position="417"/>
    </location>
</feature>
<keyword evidence="4" id="KW-0812">Transmembrane</keyword>
<accession>A0AA39GYF7</accession>
<organism evidence="7 8">
    <name type="scientific">Steinernema hermaphroditum</name>
    <dbReference type="NCBI Taxonomy" id="289476"/>
    <lineage>
        <taxon>Eukaryota</taxon>
        <taxon>Metazoa</taxon>
        <taxon>Ecdysozoa</taxon>
        <taxon>Nematoda</taxon>
        <taxon>Chromadorea</taxon>
        <taxon>Rhabditida</taxon>
        <taxon>Tylenchina</taxon>
        <taxon>Panagrolaimomorpha</taxon>
        <taxon>Strongyloidoidea</taxon>
        <taxon>Steinernematidae</taxon>
        <taxon>Steinernema</taxon>
    </lineage>
</organism>
<evidence type="ECO:0000313" key="7">
    <source>
        <dbReference type="EMBL" id="KAK0395857.1"/>
    </source>
</evidence>
<dbReference type="PANTHER" id="PTHR12756">
    <property type="entry name" value="CYTOSOLIC CARBOXYPEPTIDASE"/>
    <property type="match status" value="1"/>
</dbReference>
<dbReference type="GO" id="GO:0006508">
    <property type="term" value="P:proteolysis"/>
    <property type="evidence" value="ECO:0007669"/>
    <property type="project" value="InterPro"/>
</dbReference>
<dbReference type="AlphaFoldDB" id="A0AA39GYF7"/>
<dbReference type="Pfam" id="PF00246">
    <property type="entry name" value="Peptidase_M14"/>
    <property type="match status" value="1"/>
</dbReference>
<dbReference type="Gene3D" id="2.60.40.3120">
    <property type="match status" value="1"/>
</dbReference>
<sequence>MVEPVVGNVKPSGDILEKGQLVFDANFESGELQLYDIYADITIVLGNLGRVDSLGISEYDLFIRPDTCSPRHRRVVFNIVNFSKDRNLFDSASAAPVYKASSQTSWSRIPVKNLYYYRSAAHGNRFILSFSHLFDDSHRVEFAYCIPYTYSKLQQFLSNIDSRSLPFFKRDLLCHSVQKRRLDLITIADESLNRKPKVVFIMGRVHPGETPSSFVIHGLLQFLISDDCRAAKLRSVYTFKIVPMLNPDGVYLGNYRCSLMGFDLNRQWTDPSLWAQPTIYATKNLLLQYNSNPQMELSAVIDVHAHSQRTNSFLYGNVFSKDLERCERQLIIPHLLSELTDDYSLEYTQFNTDSEKAGTNRRTMGNLLDPNCLCYTLEASFFSYRPNNNTSSKPLPYYDYKYEQLGENLALGLLQFNELSPPGVRVSVVVVVSFHQNFITKVDRAYHIQCAYGEVDKMVETEVEVNTPAPTNLEGIIQPPKCRYEIVNDLGSLIKNVRVGDFIDHRWVCDTPVKENYGMLVHDCYAEDGQGRRELVVDGEGCSRDSFVIPTPSYDVASLSATVRTQVFKFPDRNSIEFQCSISLCTRPDSRCDGITPPKCHTSRIKRSSEWRLNTTEPWQLHAQALTVVDIDSQVDFSDFSNEKQANALTLTDSRELHELCLTVVGFGALIASSTFLSTIAGTIGVVYLFTRQSSTNSKRLEAW</sequence>
<name>A0AA39GYF7_9BILA</name>
<gene>
    <name evidence="7" type="ORF">QR680_001466</name>
</gene>
<evidence type="ECO:0000256" key="2">
    <source>
        <dbReference type="ARBA" id="ARBA00005988"/>
    </source>
</evidence>
<dbReference type="SMART" id="SM00241">
    <property type="entry name" value="ZP"/>
    <property type="match status" value="1"/>
</dbReference>
<dbReference type="PANTHER" id="PTHR12756:SF9">
    <property type="entry name" value="CYTOSOLIC CARBOXYPEPTIDASE 6"/>
    <property type="match status" value="1"/>
</dbReference>
<evidence type="ECO:0000259" key="5">
    <source>
        <dbReference type="PROSITE" id="PS51034"/>
    </source>
</evidence>
<dbReference type="InterPro" id="IPR057475">
    <property type="entry name" value="CUT_C"/>
</dbReference>
<evidence type="ECO:0000256" key="3">
    <source>
        <dbReference type="PROSITE-ProRule" id="PRU01379"/>
    </source>
</evidence>
<dbReference type="Pfam" id="PF25057">
    <property type="entry name" value="CUT_N"/>
    <property type="match status" value="1"/>
</dbReference>
<dbReference type="InterPro" id="IPR056953">
    <property type="entry name" value="CUT_N"/>
</dbReference>
<comment type="similarity">
    <text evidence="2 3">Belongs to the peptidase M14 family.</text>
</comment>
<comment type="caution">
    <text evidence="7">The sequence shown here is derived from an EMBL/GenBank/DDBJ whole genome shotgun (WGS) entry which is preliminary data.</text>
</comment>
<protein>
    <recommendedName>
        <fullName evidence="9">ZP domain-containing protein</fullName>
    </recommendedName>
</protein>
<dbReference type="GO" id="GO:0004181">
    <property type="term" value="F:metallocarboxypeptidase activity"/>
    <property type="evidence" value="ECO:0007669"/>
    <property type="project" value="InterPro"/>
</dbReference>
<evidence type="ECO:0008006" key="9">
    <source>
        <dbReference type="Google" id="ProtNLM"/>
    </source>
</evidence>
<dbReference type="Pfam" id="PF25301">
    <property type="entry name" value="CUT_C"/>
    <property type="match status" value="1"/>
</dbReference>
<dbReference type="InterPro" id="IPR000834">
    <property type="entry name" value="Peptidase_M14"/>
</dbReference>
<dbReference type="Gene3D" id="3.40.630.10">
    <property type="entry name" value="Zn peptidases"/>
    <property type="match status" value="1"/>
</dbReference>
<feature type="active site" description="Proton donor/acceptor" evidence="3">
    <location>
        <position position="378"/>
    </location>
</feature>
<dbReference type="PROSITE" id="PS51034">
    <property type="entry name" value="ZP_2"/>
    <property type="match status" value="1"/>
</dbReference>
<dbReference type="InterPro" id="IPR050821">
    <property type="entry name" value="Cytosolic_carboxypeptidase"/>
</dbReference>
<evidence type="ECO:0000259" key="6">
    <source>
        <dbReference type="PROSITE" id="PS52035"/>
    </source>
</evidence>
<dbReference type="GO" id="GO:0008270">
    <property type="term" value="F:zinc ion binding"/>
    <property type="evidence" value="ECO:0007669"/>
    <property type="project" value="InterPro"/>
</dbReference>
<evidence type="ECO:0000256" key="1">
    <source>
        <dbReference type="ARBA" id="ARBA00001947"/>
    </source>
</evidence>
<keyword evidence="4" id="KW-1133">Transmembrane helix</keyword>
<feature type="domain" description="ZP" evidence="5">
    <location>
        <begin position="339"/>
        <end position="599"/>
    </location>
</feature>
<dbReference type="PROSITE" id="PS52035">
    <property type="entry name" value="PEPTIDASE_M14"/>
    <property type="match status" value="1"/>
</dbReference>
<keyword evidence="8" id="KW-1185">Reference proteome</keyword>
<evidence type="ECO:0000256" key="4">
    <source>
        <dbReference type="SAM" id="Phobius"/>
    </source>
</evidence>